<dbReference type="RefSeq" id="WP_120318930.1">
    <property type="nucleotide sequence ID" value="NZ_BONH01000019.1"/>
</dbReference>
<keyword evidence="3" id="KW-1185">Reference proteome</keyword>
<gene>
    <name evidence="2" type="ORF">Cci01nite_41620</name>
</gene>
<proteinExistence type="predicted"/>
<dbReference type="PANTHER" id="PTHR43689">
    <property type="entry name" value="HYDROLASE"/>
    <property type="match status" value="1"/>
</dbReference>
<evidence type="ECO:0000313" key="3">
    <source>
        <dbReference type="Proteomes" id="UP000659904"/>
    </source>
</evidence>
<feature type="domain" description="AB hydrolase-1" evidence="1">
    <location>
        <begin position="27"/>
        <end position="262"/>
    </location>
</feature>
<name>A0A8J3KHP2_9ACTN</name>
<organism evidence="2 3">
    <name type="scientific">Catellatospora citrea</name>
    <dbReference type="NCBI Taxonomy" id="53366"/>
    <lineage>
        <taxon>Bacteria</taxon>
        <taxon>Bacillati</taxon>
        <taxon>Actinomycetota</taxon>
        <taxon>Actinomycetes</taxon>
        <taxon>Micromonosporales</taxon>
        <taxon>Micromonosporaceae</taxon>
        <taxon>Catellatospora</taxon>
    </lineage>
</organism>
<dbReference type="EMBL" id="BONH01000019">
    <property type="protein sequence ID" value="GIF99068.1"/>
    <property type="molecule type" value="Genomic_DNA"/>
</dbReference>
<dbReference type="InterPro" id="IPR000073">
    <property type="entry name" value="AB_hydrolase_1"/>
</dbReference>
<dbReference type="Proteomes" id="UP000659904">
    <property type="component" value="Unassembled WGS sequence"/>
</dbReference>
<reference evidence="2 3" key="1">
    <citation type="submission" date="2021-01" db="EMBL/GenBank/DDBJ databases">
        <title>Whole genome shotgun sequence of Catellatospora citrea NBRC 14495.</title>
        <authorList>
            <person name="Komaki H."/>
            <person name="Tamura T."/>
        </authorList>
    </citation>
    <scope>NUCLEOTIDE SEQUENCE [LARGE SCALE GENOMIC DNA]</scope>
    <source>
        <strain evidence="2 3">NBRC 14495</strain>
    </source>
</reference>
<dbReference type="AlphaFoldDB" id="A0A8J3KHP2"/>
<dbReference type="PANTHER" id="PTHR43689:SF8">
    <property type="entry name" value="ALPHA_BETA-HYDROLASES SUPERFAMILY PROTEIN"/>
    <property type="match status" value="1"/>
</dbReference>
<dbReference type="SUPFAM" id="SSF53474">
    <property type="entry name" value="alpha/beta-Hydrolases"/>
    <property type="match status" value="1"/>
</dbReference>
<dbReference type="Gene3D" id="3.40.50.1820">
    <property type="entry name" value="alpha/beta hydrolase"/>
    <property type="match status" value="1"/>
</dbReference>
<dbReference type="InterPro" id="IPR029058">
    <property type="entry name" value="AB_hydrolase_fold"/>
</dbReference>
<protein>
    <submittedName>
        <fullName evidence="2">Oxidoreductase</fullName>
    </submittedName>
</protein>
<dbReference type="Pfam" id="PF12697">
    <property type="entry name" value="Abhydrolase_6"/>
    <property type="match status" value="1"/>
</dbReference>
<evidence type="ECO:0000313" key="2">
    <source>
        <dbReference type="EMBL" id="GIF99068.1"/>
    </source>
</evidence>
<dbReference type="GO" id="GO:0003824">
    <property type="term" value="F:catalytic activity"/>
    <property type="evidence" value="ECO:0007669"/>
    <property type="project" value="UniProtKB-ARBA"/>
</dbReference>
<sequence>MGDESKSFVDVLGGYLYRETRGRGQDVLLLNAATADVRMWDTTIAWLAQIARVTAFDYRDTGLSSPGTEPYSEIDDIAAVLDAVGVSSVVLVGCSEGARRALGFAHRHPERVRRVVAVSGSFGDFPDPSPQEAAARQVMLDRFTQIDSVLATAGVRAAAEVGVDAWAPALDAYHRRRMIGLEVANTHRITLEHYHGTELDPPVKTRFAEVTTPISVLVGGRDFEGTALWARRLADQAPDAGLTVVAEADHFPMLSAPKQFEEFLREALAQTG</sequence>
<accession>A0A8J3KHP2</accession>
<comment type="caution">
    <text evidence="2">The sequence shown here is derived from an EMBL/GenBank/DDBJ whole genome shotgun (WGS) entry which is preliminary data.</text>
</comment>
<evidence type="ECO:0000259" key="1">
    <source>
        <dbReference type="Pfam" id="PF12697"/>
    </source>
</evidence>